<dbReference type="EMBL" id="BK014906">
    <property type="protein sequence ID" value="DAD81678.1"/>
    <property type="molecule type" value="Genomic_DNA"/>
</dbReference>
<protein>
    <submittedName>
        <fullName evidence="1">Uncharacterized protein</fullName>
    </submittedName>
</protein>
<name>A0A8S5MHI3_9CAUD</name>
<sequence length="168" mass="19226">MNDKDLSRTLLNQAVSLGLCTEWTEQWGSPDQQALIDKYLHGIDFCIDKGYPTNTFIKENFDRDILHKNNIFVDEDVQKRNMSHTAVLNGSCKGTLLFDGFSICDLYVRHDSEVTIDCSQYCKIFINVYDRAKVNVIQKGIASVYVYIHGEDCVVETEGDVLQRKSQM</sequence>
<organism evidence="1">
    <name type="scientific">Myoviridae sp. ct9Ns12</name>
    <dbReference type="NCBI Taxonomy" id="2826626"/>
    <lineage>
        <taxon>Viruses</taxon>
        <taxon>Duplodnaviria</taxon>
        <taxon>Heunggongvirae</taxon>
        <taxon>Uroviricota</taxon>
        <taxon>Caudoviricetes</taxon>
    </lineage>
</organism>
<proteinExistence type="predicted"/>
<reference evidence="1" key="1">
    <citation type="journal article" date="2021" name="Proc. Natl. Acad. Sci. U.S.A.">
        <title>A Catalog of Tens of Thousands of Viruses from Human Metagenomes Reveals Hidden Associations with Chronic Diseases.</title>
        <authorList>
            <person name="Tisza M.J."/>
            <person name="Buck C.B."/>
        </authorList>
    </citation>
    <scope>NUCLEOTIDE SEQUENCE</scope>
    <source>
        <strain evidence="1">Ct9Ns12</strain>
    </source>
</reference>
<evidence type="ECO:0000313" key="1">
    <source>
        <dbReference type="EMBL" id="DAD81678.1"/>
    </source>
</evidence>
<accession>A0A8S5MHI3</accession>